<dbReference type="PANTHER" id="PTHR47266">
    <property type="entry name" value="ENDONUCLEASE-RELATED"/>
    <property type="match status" value="1"/>
</dbReference>
<accession>A0A5B6VAG0</accession>
<gene>
    <name evidence="2" type="ORF">EPI10_001292</name>
</gene>
<name>A0A5B6VAG0_9ROSI</name>
<evidence type="ECO:0000313" key="2">
    <source>
        <dbReference type="EMBL" id="KAA3466178.1"/>
    </source>
</evidence>
<dbReference type="Pfam" id="PF17921">
    <property type="entry name" value="Integrase_H2C2"/>
    <property type="match status" value="1"/>
</dbReference>
<protein>
    <submittedName>
        <fullName evidence="2">Integrase</fullName>
    </submittedName>
</protein>
<comment type="caution">
    <text evidence="2">The sequence shown here is derived from an EMBL/GenBank/DDBJ whole genome shotgun (WGS) entry which is preliminary data.</text>
</comment>
<dbReference type="InterPro" id="IPR041588">
    <property type="entry name" value="Integrase_H2C2"/>
</dbReference>
<organism evidence="2 3">
    <name type="scientific">Gossypium australe</name>
    <dbReference type="NCBI Taxonomy" id="47621"/>
    <lineage>
        <taxon>Eukaryota</taxon>
        <taxon>Viridiplantae</taxon>
        <taxon>Streptophyta</taxon>
        <taxon>Embryophyta</taxon>
        <taxon>Tracheophyta</taxon>
        <taxon>Spermatophyta</taxon>
        <taxon>Magnoliopsida</taxon>
        <taxon>eudicotyledons</taxon>
        <taxon>Gunneridae</taxon>
        <taxon>Pentapetalae</taxon>
        <taxon>rosids</taxon>
        <taxon>malvids</taxon>
        <taxon>Malvales</taxon>
        <taxon>Malvaceae</taxon>
        <taxon>Malvoideae</taxon>
        <taxon>Gossypium</taxon>
    </lineage>
</organism>
<dbReference type="Gene3D" id="1.10.340.70">
    <property type="match status" value="1"/>
</dbReference>
<dbReference type="Proteomes" id="UP000325315">
    <property type="component" value="Unassembled WGS sequence"/>
</dbReference>
<keyword evidence="3" id="KW-1185">Reference proteome</keyword>
<sequence length="191" mass="22467">MVPYEALYGRKCQTPLTEENRPRLRENESNRVAVSVPFKPNSRSSKLLKAQGSSRIIITLLNLFWYFWNMFRDRICVTKNLELIQLILSEAHNSRLSVHPGSIKMYHDLKQHYWWSGMKRDISDFVSKCLACQQVKAEYQVLSNPSNVIDPFEIEIRSGLTYEEELIHILAREVKELRDNKISLVKVLWNQ</sequence>
<dbReference type="EMBL" id="SMMG02000007">
    <property type="protein sequence ID" value="KAA3466178.1"/>
    <property type="molecule type" value="Genomic_DNA"/>
</dbReference>
<dbReference type="AlphaFoldDB" id="A0A5B6VAG0"/>
<proteinExistence type="predicted"/>
<dbReference type="InterPro" id="IPR052160">
    <property type="entry name" value="Gypsy_RT_Integrase-like"/>
</dbReference>
<reference evidence="3" key="1">
    <citation type="journal article" date="2019" name="Plant Biotechnol. J.">
        <title>Genome sequencing of the Australian wild diploid species Gossypium australe highlights disease resistance and delayed gland morphogenesis.</title>
        <authorList>
            <person name="Cai Y."/>
            <person name="Cai X."/>
            <person name="Wang Q."/>
            <person name="Wang P."/>
            <person name="Zhang Y."/>
            <person name="Cai C."/>
            <person name="Xu Y."/>
            <person name="Wang K."/>
            <person name="Zhou Z."/>
            <person name="Wang C."/>
            <person name="Geng S."/>
            <person name="Li B."/>
            <person name="Dong Q."/>
            <person name="Hou Y."/>
            <person name="Wang H."/>
            <person name="Ai P."/>
            <person name="Liu Z."/>
            <person name="Yi F."/>
            <person name="Sun M."/>
            <person name="An G."/>
            <person name="Cheng J."/>
            <person name="Zhang Y."/>
            <person name="Shi Q."/>
            <person name="Xie Y."/>
            <person name="Shi X."/>
            <person name="Chang Y."/>
            <person name="Huang F."/>
            <person name="Chen Y."/>
            <person name="Hong S."/>
            <person name="Mi L."/>
            <person name="Sun Q."/>
            <person name="Zhang L."/>
            <person name="Zhou B."/>
            <person name="Peng R."/>
            <person name="Zhang X."/>
            <person name="Liu F."/>
        </authorList>
    </citation>
    <scope>NUCLEOTIDE SEQUENCE [LARGE SCALE GENOMIC DNA]</scope>
    <source>
        <strain evidence="3">cv. PA1801</strain>
    </source>
</reference>
<evidence type="ECO:0000259" key="1">
    <source>
        <dbReference type="Pfam" id="PF17921"/>
    </source>
</evidence>
<dbReference type="OrthoDB" id="413122at2759"/>
<evidence type="ECO:0000313" key="3">
    <source>
        <dbReference type="Proteomes" id="UP000325315"/>
    </source>
</evidence>
<feature type="domain" description="Integrase zinc-binding" evidence="1">
    <location>
        <begin position="82"/>
        <end position="137"/>
    </location>
</feature>